<organism evidence="2 3">
    <name type="scientific">Lentinus tigrinus ALCF2SS1-6</name>
    <dbReference type="NCBI Taxonomy" id="1328759"/>
    <lineage>
        <taxon>Eukaryota</taxon>
        <taxon>Fungi</taxon>
        <taxon>Dikarya</taxon>
        <taxon>Basidiomycota</taxon>
        <taxon>Agaricomycotina</taxon>
        <taxon>Agaricomycetes</taxon>
        <taxon>Polyporales</taxon>
        <taxon>Polyporaceae</taxon>
        <taxon>Lentinus</taxon>
    </lineage>
</organism>
<keyword evidence="3" id="KW-1185">Reference proteome</keyword>
<dbReference type="Proteomes" id="UP000313359">
    <property type="component" value="Unassembled WGS sequence"/>
</dbReference>
<feature type="compositionally biased region" description="Polar residues" evidence="1">
    <location>
        <begin position="1"/>
        <end position="13"/>
    </location>
</feature>
<dbReference type="EMBL" id="ML122270">
    <property type="protein sequence ID" value="RPD59348.1"/>
    <property type="molecule type" value="Genomic_DNA"/>
</dbReference>
<dbReference type="OrthoDB" id="2753611at2759"/>
<name>A0A5C2S7Q7_9APHY</name>
<proteinExistence type="predicted"/>
<evidence type="ECO:0000313" key="3">
    <source>
        <dbReference type="Proteomes" id="UP000313359"/>
    </source>
</evidence>
<evidence type="ECO:0000313" key="2">
    <source>
        <dbReference type="EMBL" id="RPD59348.1"/>
    </source>
</evidence>
<reference evidence="2" key="1">
    <citation type="journal article" date="2018" name="Genome Biol. Evol.">
        <title>Genomics and development of Lentinus tigrinus, a white-rot wood-decaying mushroom with dimorphic fruiting bodies.</title>
        <authorList>
            <person name="Wu B."/>
            <person name="Xu Z."/>
            <person name="Knudson A."/>
            <person name="Carlson A."/>
            <person name="Chen N."/>
            <person name="Kovaka S."/>
            <person name="LaButti K."/>
            <person name="Lipzen A."/>
            <person name="Pennachio C."/>
            <person name="Riley R."/>
            <person name="Schakwitz W."/>
            <person name="Umezawa K."/>
            <person name="Ohm R.A."/>
            <person name="Grigoriev I.V."/>
            <person name="Nagy L.G."/>
            <person name="Gibbons J."/>
            <person name="Hibbett D."/>
        </authorList>
    </citation>
    <scope>NUCLEOTIDE SEQUENCE [LARGE SCALE GENOMIC DNA]</scope>
    <source>
        <strain evidence="2">ALCF2SS1-6</strain>
    </source>
</reference>
<accession>A0A5C2S7Q7</accession>
<gene>
    <name evidence="2" type="ORF">L227DRAFT_654017</name>
</gene>
<dbReference type="AlphaFoldDB" id="A0A5C2S7Q7"/>
<evidence type="ECO:0000256" key="1">
    <source>
        <dbReference type="SAM" id="MobiDB-lite"/>
    </source>
</evidence>
<sequence length="201" mass="23204">MSDVATQISSQPSSPEPLDRPYDYRRVRVHPRPAPQTAYGFLECRRRWTRWYCELAYKDRLSTLSLDEADKLLKRLEFTTSAMLPGLIYSEFPALVPLRNRLLPIIDGNLVPQHYVFALRDDATWQGMLAPLDPEVVEAVGRRLGVPGQEPNWYPRLRCQVTGRCIRHRMFVSQCLHSFSTTLRRCETQTLDGNPGRHVPP</sequence>
<protein>
    <submittedName>
        <fullName evidence="2">Uncharacterized protein</fullName>
    </submittedName>
</protein>
<feature type="region of interest" description="Disordered" evidence="1">
    <location>
        <begin position="1"/>
        <end position="22"/>
    </location>
</feature>